<name>A0ACC1SBB0_9HYPO</name>
<comment type="caution">
    <text evidence="1">The sequence shown here is derived from an EMBL/GenBank/DDBJ whole genome shotgun (WGS) entry which is preliminary data.</text>
</comment>
<sequence length="153" mass="16150">MVHLTSLFAALAAFSVMGASAGPCKASSSTVTDTTSTTVGPLGPTTTAAPTTTTEQATTTTTESTASTTTSAAELNLCGTEGRSRKTAYDYIIRSSGPAFDAASCQAECLQRSRCLTFGFYDIQCAFYDAEFKDVVTRQSGTLTYFYDRNCEV</sequence>
<evidence type="ECO:0000313" key="1">
    <source>
        <dbReference type="EMBL" id="KAJ3536057.1"/>
    </source>
</evidence>
<proteinExistence type="predicted"/>
<evidence type="ECO:0000313" key="2">
    <source>
        <dbReference type="Proteomes" id="UP001148629"/>
    </source>
</evidence>
<reference evidence="1" key="1">
    <citation type="submission" date="2022-08" db="EMBL/GenBank/DDBJ databases">
        <title>Genome Sequence of Fusarium decemcellulare.</title>
        <authorList>
            <person name="Buettner E."/>
        </authorList>
    </citation>
    <scope>NUCLEOTIDE SEQUENCE</scope>
    <source>
        <strain evidence="1">Babe19</strain>
    </source>
</reference>
<keyword evidence="2" id="KW-1185">Reference proteome</keyword>
<organism evidence="1 2">
    <name type="scientific">Fusarium decemcellulare</name>
    <dbReference type="NCBI Taxonomy" id="57161"/>
    <lineage>
        <taxon>Eukaryota</taxon>
        <taxon>Fungi</taxon>
        <taxon>Dikarya</taxon>
        <taxon>Ascomycota</taxon>
        <taxon>Pezizomycotina</taxon>
        <taxon>Sordariomycetes</taxon>
        <taxon>Hypocreomycetidae</taxon>
        <taxon>Hypocreales</taxon>
        <taxon>Nectriaceae</taxon>
        <taxon>Fusarium</taxon>
        <taxon>Fusarium decemcellulare species complex</taxon>
    </lineage>
</organism>
<gene>
    <name evidence="1" type="ORF">NM208_g6880</name>
</gene>
<dbReference type="Proteomes" id="UP001148629">
    <property type="component" value="Unassembled WGS sequence"/>
</dbReference>
<accession>A0ACC1SBB0</accession>
<dbReference type="EMBL" id="JANRMS010000668">
    <property type="protein sequence ID" value="KAJ3536057.1"/>
    <property type="molecule type" value="Genomic_DNA"/>
</dbReference>
<protein>
    <submittedName>
        <fullName evidence="1">Uncharacterized protein</fullName>
    </submittedName>
</protein>